<keyword evidence="8" id="KW-1185">Reference proteome</keyword>
<feature type="compositionally biased region" description="Polar residues" evidence="4">
    <location>
        <begin position="705"/>
        <end position="715"/>
    </location>
</feature>
<proteinExistence type="predicted"/>
<feature type="chain" id="PRO_5041931235" description="Tyrosinase copper-binding domain-containing protein" evidence="5">
    <location>
        <begin position="21"/>
        <end position="715"/>
    </location>
</feature>
<dbReference type="Pfam" id="PF00264">
    <property type="entry name" value="Tyrosinase"/>
    <property type="match status" value="1"/>
</dbReference>
<dbReference type="InterPro" id="IPR018247">
    <property type="entry name" value="EF_Hand_1_Ca_BS"/>
</dbReference>
<evidence type="ECO:0000313" key="8">
    <source>
        <dbReference type="Proteomes" id="UP001230188"/>
    </source>
</evidence>
<dbReference type="PROSITE" id="PS00018">
    <property type="entry name" value="EF_HAND_1"/>
    <property type="match status" value="1"/>
</dbReference>
<evidence type="ECO:0000256" key="3">
    <source>
        <dbReference type="SAM" id="Coils"/>
    </source>
</evidence>
<gene>
    <name evidence="7" type="ORF">CTAYLR_000128</name>
</gene>
<comment type="caution">
    <text evidence="7">The sequence shown here is derived from an EMBL/GenBank/DDBJ whole genome shotgun (WGS) entry which is preliminary data.</text>
</comment>
<evidence type="ECO:0000259" key="6">
    <source>
        <dbReference type="Pfam" id="PF00264"/>
    </source>
</evidence>
<keyword evidence="3" id="KW-0175">Coiled coil</keyword>
<dbReference type="SUPFAM" id="SSF48056">
    <property type="entry name" value="Di-copper centre-containing domain"/>
    <property type="match status" value="1"/>
</dbReference>
<dbReference type="GO" id="GO:0046872">
    <property type="term" value="F:metal ion binding"/>
    <property type="evidence" value="ECO:0007669"/>
    <property type="project" value="UniProtKB-KW"/>
</dbReference>
<reference evidence="7" key="1">
    <citation type="submission" date="2023-01" db="EMBL/GenBank/DDBJ databases">
        <title>Metagenome sequencing of chrysophaentin producing Chrysophaeum taylorii.</title>
        <authorList>
            <person name="Davison J."/>
            <person name="Bewley C."/>
        </authorList>
    </citation>
    <scope>NUCLEOTIDE SEQUENCE</scope>
    <source>
        <strain evidence="7">NIES-1699</strain>
    </source>
</reference>
<organism evidence="7 8">
    <name type="scientific">Chrysophaeum taylorii</name>
    <dbReference type="NCBI Taxonomy" id="2483200"/>
    <lineage>
        <taxon>Eukaryota</taxon>
        <taxon>Sar</taxon>
        <taxon>Stramenopiles</taxon>
        <taxon>Ochrophyta</taxon>
        <taxon>Pelagophyceae</taxon>
        <taxon>Pelagomonadales</taxon>
        <taxon>Pelagomonadaceae</taxon>
        <taxon>Chrysophaeum</taxon>
    </lineage>
</organism>
<dbReference type="InterPro" id="IPR008922">
    <property type="entry name" value="Di-copper_centre_dom_sf"/>
</dbReference>
<dbReference type="Proteomes" id="UP001230188">
    <property type="component" value="Unassembled WGS sequence"/>
</dbReference>
<dbReference type="EMBL" id="JAQMWT010000314">
    <property type="protein sequence ID" value="KAJ8605555.1"/>
    <property type="molecule type" value="Genomic_DNA"/>
</dbReference>
<evidence type="ECO:0000256" key="5">
    <source>
        <dbReference type="SAM" id="SignalP"/>
    </source>
</evidence>
<evidence type="ECO:0000256" key="2">
    <source>
        <dbReference type="ARBA" id="ARBA00023008"/>
    </source>
</evidence>
<dbReference type="InterPro" id="IPR050316">
    <property type="entry name" value="Tyrosinase/Hemocyanin"/>
</dbReference>
<accession>A0AAD7UHA8</accession>
<sequence>MVVPLVVAVALTVSAVVVRARSSMTVLLANREEAEEILGGLQDEVDGAVEEAVDQITENVLEGLGLLPTVPPSVAPASAAPTRFDENSIVRTVKRAVEAALETSEAKIEAQIVDAIESRLTLELDVANEYEKTPAARYRWARDETRVVEPHRKSTLLVKNPKKKAAYHFNVSGRMYCCGPNVTLTFTEPDAQTTISAIEEDEGHAGTLDVIVKYVRREIRTLSPSDRDAFFDAVGVTYHTPTRIGAKLYGPRYRSAREFAEFHNAMSGQRDCDHLHGGMGFLTQHAAFTRAYEQALQAVNPVVAMPFWDYSIDQQAASTSTAGAVLENFYASPVFGDDFYGPVKGDSVVVSRGRFAYARIPSALVPDFASSWNLTAVSNAYGLLRSPWNQNSIPFVSRHNTSFGFALSGCLLPGCAQMYQQMTMPYWKQFAPTVEDSPHGSLHIAVGGTWNADYEDFLVSRHNYSYSKAQDFATIAIVRIWRLGYVDCPSACASDVPETECKCTCPHLEMWLKQNKTAQVLSRMMPNLATAPKFGINEDGVDISTTLLRLVCNDYDAVHPAIGDFFESSSPMDALFWPTHPTLDRLWHWRATQGWADETWGDDVSTCWGHREHDVTLWRASQFQDDDDDDDGDRLLTNADLYQLFDASTHNVPYVYDDFEWPHCAEAGYPHDLLFDPDAAVSSSGNAVLDDDSPLAAASDAADSNTRNIQNAGNQ</sequence>
<name>A0AAD7UHA8_9STRA</name>
<evidence type="ECO:0000256" key="1">
    <source>
        <dbReference type="ARBA" id="ARBA00022723"/>
    </source>
</evidence>
<feature type="coiled-coil region" evidence="3">
    <location>
        <begin position="24"/>
        <end position="51"/>
    </location>
</feature>
<feature type="signal peptide" evidence="5">
    <location>
        <begin position="1"/>
        <end position="20"/>
    </location>
</feature>
<dbReference type="PANTHER" id="PTHR11474:SF126">
    <property type="entry name" value="TYROSINASE-LIKE PROTEIN TYR-1-RELATED"/>
    <property type="match status" value="1"/>
</dbReference>
<keyword evidence="2" id="KW-0186">Copper</keyword>
<dbReference type="GO" id="GO:0016491">
    <property type="term" value="F:oxidoreductase activity"/>
    <property type="evidence" value="ECO:0007669"/>
    <property type="project" value="InterPro"/>
</dbReference>
<evidence type="ECO:0000256" key="4">
    <source>
        <dbReference type="SAM" id="MobiDB-lite"/>
    </source>
</evidence>
<feature type="domain" description="Tyrosinase copper-binding" evidence="6">
    <location>
        <begin position="257"/>
        <end position="451"/>
    </location>
</feature>
<evidence type="ECO:0000313" key="7">
    <source>
        <dbReference type="EMBL" id="KAJ8605555.1"/>
    </source>
</evidence>
<feature type="region of interest" description="Disordered" evidence="4">
    <location>
        <begin position="684"/>
        <end position="715"/>
    </location>
</feature>
<dbReference type="InterPro" id="IPR002227">
    <property type="entry name" value="Tyrosinase_Cu-bd"/>
</dbReference>
<protein>
    <recommendedName>
        <fullName evidence="6">Tyrosinase copper-binding domain-containing protein</fullName>
    </recommendedName>
</protein>
<dbReference type="PANTHER" id="PTHR11474">
    <property type="entry name" value="TYROSINASE FAMILY MEMBER"/>
    <property type="match status" value="1"/>
</dbReference>
<feature type="compositionally biased region" description="Low complexity" evidence="4">
    <location>
        <begin position="694"/>
        <end position="704"/>
    </location>
</feature>
<keyword evidence="1" id="KW-0479">Metal-binding</keyword>
<dbReference type="Gene3D" id="1.10.1280.10">
    <property type="entry name" value="Di-copper center containing domain from catechol oxidase"/>
    <property type="match status" value="1"/>
</dbReference>
<dbReference type="AlphaFoldDB" id="A0AAD7UHA8"/>
<keyword evidence="5" id="KW-0732">Signal</keyword>